<feature type="coiled-coil region" evidence="1">
    <location>
        <begin position="15"/>
        <end position="57"/>
    </location>
</feature>
<feature type="domain" description="Ribbon-helix-helix protein CopG" evidence="2">
    <location>
        <begin position="11"/>
        <end position="43"/>
    </location>
</feature>
<dbReference type="InterPro" id="IPR002145">
    <property type="entry name" value="CopG"/>
</dbReference>
<keyword evidence="4" id="KW-1185">Reference proteome</keyword>
<dbReference type="GO" id="GO:0006355">
    <property type="term" value="P:regulation of DNA-templated transcription"/>
    <property type="evidence" value="ECO:0007669"/>
    <property type="project" value="InterPro"/>
</dbReference>
<dbReference type="SUPFAM" id="SSF47598">
    <property type="entry name" value="Ribbon-helix-helix"/>
    <property type="match status" value="1"/>
</dbReference>
<accession>A0AA45WKB4</accession>
<name>A0AA45WKB4_9AQUI</name>
<evidence type="ECO:0000313" key="4">
    <source>
        <dbReference type="Proteomes" id="UP001157947"/>
    </source>
</evidence>
<dbReference type="InterPro" id="IPR010985">
    <property type="entry name" value="Ribbon_hlx_hlx"/>
</dbReference>
<sequence length="87" mass="10345">MKMKEKKVRKNITISKKAEEKLKELAKIENKSQSELIEELIENVYKEIEKKKKLEALKRIIENRKYFKGIDPNLSIQKIKEQMGSEP</sequence>
<protein>
    <submittedName>
        <fullName evidence="3">Ribbon-helix-helix protein, copG family</fullName>
    </submittedName>
</protein>
<dbReference type="RefSeq" id="WP_265134475.1">
    <property type="nucleotide sequence ID" value="NZ_FXTX01000004.1"/>
</dbReference>
<dbReference type="Proteomes" id="UP001157947">
    <property type="component" value="Unassembled WGS sequence"/>
</dbReference>
<dbReference type="AlphaFoldDB" id="A0AA45WKB4"/>
<reference evidence="3" key="1">
    <citation type="submission" date="2017-05" db="EMBL/GenBank/DDBJ databases">
        <authorList>
            <person name="Varghese N."/>
            <person name="Submissions S."/>
        </authorList>
    </citation>
    <scope>NUCLEOTIDE SEQUENCE</scope>
    <source>
        <strain evidence="3">DSM 18763</strain>
    </source>
</reference>
<proteinExistence type="predicted"/>
<dbReference type="Pfam" id="PF01402">
    <property type="entry name" value="RHH_1"/>
    <property type="match status" value="1"/>
</dbReference>
<evidence type="ECO:0000256" key="1">
    <source>
        <dbReference type="SAM" id="Coils"/>
    </source>
</evidence>
<gene>
    <name evidence="3" type="ORF">SAMN06264868_10471</name>
</gene>
<keyword evidence="1" id="KW-0175">Coiled coil</keyword>
<dbReference type="EMBL" id="FXTX01000004">
    <property type="protein sequence ID" value="SMP06754.1"/>
    <property type="molecule type" value="Genomic_DNA"/>
</dbReference>
<evidence type="ECO:0000259" key="2">
    <source>
        <dbReference type="Pfam" id="PF01402"/>
    </source>
</evidence>
<organism evidence="3 4">
    <name type="scientific">Venenivibrio stagnispumantis</name>
    <dbReference type="NCBI Taxonomy" id="407998"/>
    <lineage>
        <taxon>Bacteria</taxon>
        <taxon>Pseudomonadati</taxon>
        <taxon>Aquificota</taxon>
        <taxon>Aquificia</taxon>
        <taxon>Aquificales</taxon>
        <taxon>Hydrogenothermaceae</taxon>
        <taxon>Venenivibrio</taxon>
    </lineage>
</organism>
<comment type="caution">
    <text evidence="3">The sequence shown here is derived from an EMBL/GenBank/DDBJ whole genome shotgun (WGS) entry which is preliminary data.</text>
</comment>
<evidence type="ECO:0000313" key="3">
    <source>
        <dbReference type="EMBL" id="SMP06754.1"/>
    </source>
</evidence>